<evidence type="ECO:0000313" key="4">
    <source>
        <dbReference type="Proteomes" id="UP000095564"/>
    </source>
</evidence>
<keyword evidence="2" id="KW-0812">Transmembrane</keyword>
<evidence type="ECO:0000256" key="1">
    <source>
        <dbReference type="SAM" id="MobiDB-lite"/>
    </source>
</evidence>
<protein>
    <submittedName>
        <fullName evidence="3">Uncharacterized protein</fullName>
    </submittedName>
</protein>
<dbReference type="Proteomes" id="UP000095564">
    <property type="component" value="Unassembled WGS sequence"/>
</dbReference>
<dbReference type="AlphaFoldDB" id="A0A174UJK6"/>
<feature type="transmembrane region" description="Helical" evidence="2">
    <location>
        <begin position="15"/>
        <end position="34"/>
    </location>
</feature>
<dbReference type="RefSeq" id="WP_055162526.1">
    <property type="nucleotide sequence ID" value="NZ_CZAU01000058.1"/>
</dbReference>
<evidence type="ECO:0000313" key="3">
    <source>
        <dbReference type="EMBL" id="CUQ22744.1"/>
    </source>
</evidence>
<proteinExistence type="predicted"/>
<evidence type="ECO:0000256" key="2">
    <source>
        <dbReference type="SAM" id="Phobius"/>
    </source>
</evidence>
<name>A0A174UJK6_ANAHA</name>
<feature type="compositionally biased region" description="Basic and acidic residues" evidence="1">
    <location>
        <begin position="55"/>
        <end position="65"/>
    </location>
</feature>
<accession>A0A174UJK6</accession>
<feature type="region of interest" description="Disordered" evidence="1">
    <location>
        <begin position="40"/>
        <end position="73"/>
    </location>
</feature>
<keyword evidence="2" id="KW-0472">Membrane</keyword>
<dbReference type="EMBL" id="CZAU01000058">
    <property type="protein sequence ID" value="CUQ22744.1"/>
    <property type="molecule type" value="Genomic_DNA"/>
</dbReference>
<gene>
    <name evidence="3" type="ORF">ERS852520_03447</name>
</gene>
<sequence>MKEFAVKLIMELVDMANSGMISFIVTVVATRYMTKNKIDKRRIKKRANASQTSAQDKHDSEEHTTNKSSDITKYADIHDNIGCDIQVNIYPDQKSDQ</sequence>
<organism evidence="3 4">
    <name type="scientific">Anaerostipes hadrus</name>
    <dbReference type="NCBI Taxonomy" id="649756"/>
    <lineage>
        <taxon>Bacteria</taxon>
        <taxon>Bacillati</taxon>
        <taxon>Bacillota</taxon>
        <taxon>Clostridia</taxon>
        <taxon>Lachnospirales</taxon>
        <taxon>Lachnospiraceae</taxon>
        <taxon>Anaerostipes</taxon>
    </lineage>
</organism>
<keyword evidence="2" id="KW-1133">Transmembrane helix</keyword>
<reference evidence="3 4" key="1">
    <citation type="submission" date="2015-09" db="EMBL/GenBank/DDBJ databases">
        <authorList>
            <consortium name="Pathogen Informatics"/>
        </authorList>
    </citation>
    <scope>NUCLEOTIDE SEQUENCE [LARGE SCALE GENOMIC DNA]</scope>
    <source>
        <strain evidence="3 4">2789STDY5834908</strain>
    </source>
</reference>